<dbReference type="Proteomes" id="UP000483820">
    <property type="component" value="Chromosome V"/>
</dbReference>
<protein>
    <recommendedName>
        <fullName evidence="4">C-type lectin domain-containing protein</fullName>
    </recommendedName>
</protein>
<dbReference type="Pfam" id="PF23673">
    <property type="entry name" value="DUF7154"/>
    <property type="match status" value="1"/>
</dbReference>
<dbReference type="CTD" id="78777316"/>
<dbReference type="Pfam" id="PF00059">
    <property type="entry name" value="Lectin_C"/>
    <property type="match status" value="1"/>
</dbReference>
<evidence type="ECO:0000256" key="1">
    <source>
        <dbReference type="ARBA" id="ARBA00023157"/>
    </source>
</evidence>
<dbReference type="Gene3D" id="3.10.100.10">
    <property type="entry name" value="Mannose-Binding Protein A, subunit A"/>
    <property type="match status" value="2"/>
</dbReference>
<evidence type="ECO:0000313" key="5">
    <source>
        <dbReference type="EMBL" id="KAF1755130.1"/>
    </source>
</evidence>
<gene>
    <name evidence="5" type="ORF">GCK72_021699</name>
</gene>
<dbReference type="PANTHER" id="PTHR23062:SF3">
    <property type="entry name" value="ANF_RECEPTOR DOMAIN-CONTAINING PROTEIN-RELATED"/>
    <property type="match status" value="1"/>
</dbReference>
<comment type="caution">
    <text evidence="5">The sequence shown here is derived from an EMBL/GenBank/DDBJ whole genome shotgun (WGS) entry which is preliminary data.</text>
</comment>
<dbReference type="GO" id="GO:0045087">
    <property type="term" value="P:innate immune response"/>
    <property type="evidence" value="ECO:0007669"/>
    <property type="project" value="TreeGrafter"/>
</dbReference>
<feature type="domain" description="C-type lectin" evidence="4">
    <location>
        <begin position="1"/>
        <end position="109"/>
    </location>
</feature>
<evidence type="ECO:0000256" key="3">
    <source>
        <dbReference type="SAM" id="Phobius"/>
    </source>
</evidence>
<organism evidence="5 6">
    <name type="scientific">Caenorhabditis remanei</name>
    <name type="common">Caenorhabditis vulgaris</name>
    <dbReference type="NCBI Taxonomy" id="31234"/>
    <lineage>
        <taxon>Eukaryota</taxon>
        <taxon>Metazoa</taxon>
        <taxon>Ecdysozoa</taxon>
        <taxon>Nematoda</taxon>
        <taxon>Chromadorea</taxon>
        <taxon>Rhabditida</taxon>
        <taxon>Rhabditina</taxon>
        <taxon>Rhabditomorpha</taxon>
        <taxon>Rhabditoidea</taxon>
        <taxon>Rhabditidae</taxon>
        <taxon>Peloderinae</taxon>
        <taxon>Caenorhabditis</taxon>
    </lineage>
</organism>
<keyword evidence="3" id="KW-0472">Membrane</keyword>
<dbReference type="SMART" id="SM00034">
    <property type="entry name" value="CLECT"/>
    <property type="match status" value="2"/>
</dbReference>
<dbReference type="GeneID" id="78777316"/>
<keyword evidence="3" id="KW-0812">Transmembrane</keyword>
<reference evidence="5 6" key="1">
    <citation type="submission" date="2019-12" db="EMBL/GenBank/DDBJ databases">
        <title>Chromosome-level assembly of the Caenorhabditis remanei genome.</title>
        <authorList>
            <person name="Teterina A.A."/>
            <person name="Willis J.H."/>
            <person name="Phillips P.C."/>
        </authorList>
    </citation>
    <scope>NUCLEOTIDE SEQUENCE [LARGE SCALE GENOMIC DNA]</scope>
    <source>
        <strain evidence="5 6">PX506</strain>
        <tissue evidence="5">Whole organism</tissue>
    </source>
</reference>
<dbReference type="KEGG" id="crq:GCK72_021699"/>
<evidence type="ECO:0000313" key="6">
    <source>
        <dbReference type="Proteomes" id="UP000483820"/>
    </source>
</evidence>
<dbReference type="InterPro" id="IPR016186">
    <property type="entry name" value="C-type_lectin-like/link_sf"/>
</dbReference>
<keyword evidence="1" id="KW-1015">Disulfide bond</keyword>
<feature type="region of interest" description="Disordered" evidence="2">
    <location>
        <begin position="251"/>
        <end position="279"/>
    </location>
</feature>
<keyword evidence="3" id="KW-1133">Transmembrane helix</keyword>
<sequence>MDQSGADTECLQYNGASLIKIYDKYENDHLQTYLIVKNANDRVWLGMTCNESTVAASCNWSYDRGTAAEYNNFGNNYPNVTKGACVYMKKDDKKWYSSDCEQRRAVMCEVPQTSEDPCPYNYNHNCYFPSDVNASFADAVRSCSNMCADLVSIHSALENRYLITISDIQARWWLGGVETPPIASVEKSPDRVFKYCKIATFVLLGLLILGVVVFLILFFVVPKHGDQSASSTVVPSISTIGSTTVTKLATTTKPSKHSTTSKHLPTNGPITNTTASGLSTTSPSNRCSLITNTTFLFAYSNDLQSSLIQKALGDIKTFIVNPKITTFANNRFDTIKEDPIHFHGSKDNFTDSVNALLPDSKLKLPNIKDGSNVLNVIEKFLEQPTCGAIVYILMKRLPDTVDVTDLIQELRLNHISVFPVIDSAYIGSKDQSIMCKLAHTTNGFCDYQIASRLENEVYETMWIVSRVHVFVSRSYQVSGKGSIKVPSFVRPPQGNENGSMGLVVTYQNHARDTNFKALNLTITDDQNKVVLTGQTKSTNGNALLKHPVLKNNVTYQIDIDYEYARTDWFEKIDVRMYSISPPGTWIPFPAYQNVSAVRV</sequence>
<dbReference type="InterPro" id="IPR001304">
    <property type="entry name" value="C-type_lectin-like"/>
</dbReference>
<dbReference type="RefSeq" id="XP_053583354.1">
    <property type="nucleotide sequence ID" value="XM_053734441.1"/>
</dbReference>
<dbReference type="InterPro" id="IPR055578">
    <property type="entry name" value="DUF7154"/>
</dbReference>
<proteinExistence type="predicted"/>
<evidence type="ECO:0000259" key="4">
    <source>
        <dbReference type="PROSITE" id="PS50041"/>
    </source>
</evidence>
<dbReference type="CDD" id="cd00037">
    <property type="entry name" value="CLECT"/>
    <property type="match status" value="2"/>
</dbReference>
<dbReference type="EMBL" id="WUAV01000005">
    <property type="protein sequence ID" value="KAF1755130.1"/>
    <property type="molecule type" value="Genomic_DNA"/>
</dbReference>
<dbReference type="SUPFAM" id="SSF56436">
    <property type="entry name" value="C-type lectin-like"/>
    <property type="match status" value="2"/>
</dbReference>
<dbReference type="AlphaFoldDB" id="A0A6A5GIV3"/>
<dbReference type="InterPro" id="IPR018378">
    <property type="entry name" value="C-type_lectin_CS"/>
</dbReference>
<evidence type="ECO:0000256" key="2">
    <source>
        <dbReference type="SAM" id="MobiDB-lite"/>
    </source>
</evidence>
<feature type="compositionally biased region" description="Polar residues" evidence="2">
    <location>
        <begin position="268"/>
        <end position="279"/>
    </location>
</feature>
<accession>A0A6A5GIV3</accession>
<name>A0A6A5GIV3_CAERE</name>
<dbReference type="PROSITE" id="PS00615">
    <property type="entry name" value="C_TYPE_LECTIN_1"/>
    <property type="match status" value="1"/>
</dbReference>
<dbReference type="PROSITE" id="PS50041">
    <property type="entry name" value="C_TYPE_LECTIN_2"/>
    <property type="match status" value="1"/>
</dbReference>
<dbReference type="InterPro" id="IPR016187">
    <property type="entry name" value="CTDL_fold"/>
</dbReference>
<dbReference type="PANTHER" id="PTHR23062">
    <property type="entry name" value="HYPOTHETICAL PROTEIN C.ELEGANS"/>
    <property type="match status" value="1"/>
</dbReference>
<feature type="transmembrane region" description="Helical" evidence="3">
    <location>
        <begin position="198"/>
        <end position="221"/>
    </location>
</feature>